<protein>
    <recommendedName>
        <fullName evidence="7">Gamma tubulin complex component C-terminal domain-containing protein</fullName>
    </recommendedName>
</protein>
<dbReference type="Gene3D" id="1.20.120.1900">
    <property type="entry name" value="Gamma-tubulin complex, C-terminal domain"/>
    <property type="match status" value="1"/>
</dbReference>
<dbReference type="Proteomes" id="UP001153636">
    <property type="component" value="Chromosome 8"/>
</dbReference>
<dbReference type="GO" id="GO:0051225">
    <property type="term" value="P:spindle assembly"/>
    <property type="evidence" value="ECO:0007669"/>
    <property type="project" value="TreeGrafter"/>
</dbReference>
<evidence type="ECO:0000256" key="6">
    <source>
        <dbReference type="SAM" id="MobiDB-lite"/>
    </source>
</evidence>
<dbReference type="GO" id="GO:0000930">
    <property type="term" value="C:gamma-tubulin complex"/>
    <property type="evidence" value="ECO:0007669"/>
    <property type="project" value="TreeGrafter"/>
</dbReference>
<dbReference type="InterPro" id="IPR059169">
    <property type="entry name" value="GCP5_N_ext"/>
</dbReference>
<proteinExistence type="inferred from homology"/>
<dbReference type="GO" id="GO:0051321">
    <property type="term" value="P:meiotic cell cycle"/>
    <property type="evidence" value="ECO:0007669"/>
    <property type="project" value="TreeGrafter"/>
</dbReference>
<gene>
    <name evidence="8" type="ORF">PSYICH_LOCUS14395</name>
</gene>
<evidence type="ECO:0000256" key="2">
    <source>
        <dbReference type="ARBA" id="ARBA00010337"/>
    </source>
</evidence>
<evidence type="ECO:0000256" key="3">
    <source>
        <dbReference type="ARBA" id="ARBA00022490"/>
    </source>
</evidence>
<dbReference type="InterPro" id="IPR040457">
    <property type="entry name" value="GCP_C"/>
</dbReference>
<dbReference type="GO" id="GO:0043015">
    <property type="term" value="F:gamma-tubulin binding"/>
    <property type="evidence" value="ECO:0007669"/>
    <property type="project" value="InterPro"/>
</dbReference>
<dbReference type="PANTHER" id="PTHR19302:SF14">
    <property type="entry name" value="GAMMA-TUBULIN COMPLEX COMPONENT 3"/>
    <property type="match status" value="1"/>
</dbReference>
<dbReference type="PANTHER" id="PTHR19302">
    <property type="entry name" value="GAMMA TUBULIN COMPLEX PROTEIN"/>
    <property type="match status" value="1"/>
</dbReference>
<dbReference type="GO" id="GO:0005874">
    <property type="term" value="C:microtubule"/>
    <property type="evidence" value="ECO:0007669"/>
    <property type="project" value="UniProtKB-KW"/>
</dbReference>
<keyword evidence="3" id="KW-0963">Cytoplasm</keyword>
<reference evidence="8" key="1">
    <citation type="submission" date="2022-01" db="EMBL/GenBank/DDBJ databases">
        <authorList>
            <person name="King R."/>
        </authorList>
    </citation>
    <scope>NUCLEOTIDE SEQUENCE</scope>
</reference>
<sequence>MARQISVEISDGVKDLITQVTGFQDGSSNFITVQKYFHEKLRKSDTMYFLNKTEVDRSIAGMSEKFNFHGFFSQAKALQEAYNGYITANVSKSQLSTHLNVVKFLLCMSEKPTCKFLENPEEFQIKIAPKEVTEEINWGEYLKEGIESTIPKFDDTSDFSDISMSDDEPDSNDHGGKSTLKDVPLVISCSERDVIMNLKANREELLNTIQHTWYNSNKFHDMPPTERREGNIGIIWEKYLEKQAMGLVVMKKSTIISEYKVIREILWQLWDLHTSSVFHFEGNDLTTRSNITISSSRAISFQSFIQNQILPYIKLLEFFRDFSNCLVIKEEECITMVPQTYRSYNKAIQNLIRPIYLKLTELEDKVREQETTYTLLNLADDLQVILEPVVLLKKIHTFVIIDFSNRNNIVCASSLLAHLHNSLQYSINKLDQDLRVTLYLESLYHYLNIIDLWFTKNDLTDYSGEFLIVNKNTNRPRRKSDGSTDSDYYNLNFNISEGVDETSRDDEVLKIITSSVIQIGRNLHLLRLLGDYSVIHESKETIYEEFIRKTLEELCKFFEHDPKDIFLKEEDKINEPEEEEKEEIHFKFPITCLEDCNQPTEMDKLENLVDTSDGFLMVAFKDFFKCETKNTTPTTLSLYEKLSRITKTFFPTTNFFEKILNSILKERFTVSGLRVKNILIEQYLLEKQFQFLRHIFLFFDNIIFSFYRRFFIKLYAHSRNWGNDIWLTSHLQDIIMDLYPEFYEKCSVQVSENWKDCRDPLEACSMLSVNMNIQWPLNIIISEPQMLKYKEVFHFILRIKWGLYTLNHLSFTDLEPKRQRPKMRCKTNKILTTKLKYLRFALINLLNSIHHYIFSFVFTRCLQKFELDFEKANDLSSIMASHSEFITNANKLVMDINNCEKNKMAFENVNKCIKSLKCMWENIGHATPERLYQNYKNYKFSFDAINPVITPVYLFDC</sequence>
<dbReference type="OrthoDB" id="66546at2759"/>
<dbReference type="InterPro" id="IPR042241">
    <property type="entry name" value="GCP_C_sf"/>
</dbReference>
<accession>A0A9P0GHK7</accession>
<keyword evidence="4" id="KW-0493">Microtubule</keyword>
<dbReference type="GO" id="GO:0031122">
    <property type="term" value="P:cytoplasmic microtubule organization"/>
    <property type="evidence" value="ECO:0007669"/>
    <property type="project" value="TreeGrafter"/>
</dbReference>
<dbReference type="GO" id="GO:0000278">
    <property type="term" value="P:mitotic cell cycle"/>
    <property type="evidence" value="ECO:0007669"/>
    <property type="project" value="TreeGrafter"/>
</dbReference>
<feature type="domain" description="Gamma tubulin complex component C-terminal" evidence="7">
    <location>
        <begin position="754"/>
        <end position="910"/>
    </location>
</feature>
<dbReference type="Pfam" id="PF04130">
    <property type="entry name" value="GCP_C_terminal"/>
    <property type="match status" value="1"/>
</dbReference>
<organism evidence="8 9">
    <name type="scientific">Psylliodes chrysocephalus</name>
    <dbReference type="NCBI Taxonomy" id="3402493"/>
    <lineage>
        <taxon>Eukaryota</taxon>
        <taxon>Metazoa</taxon>
        <taxon>Ecdysozoa</taxon>
        <taxon>Arthropoda</taxon>
        <taxon>Hexapoda</taxon>
        <taxon>Insecta</taxon>
        <taxon>Pterygota</taxon>
        <taxon>Neoptera</taxon>
        <taxon>Endopterygota</taxon>
        <taxon>Coleoptera</taxon>
        <taxon>Polyphaga</taxon>
        <taxon>Cucujiformia</taxon>
        <taxon>Chrysomeloidea</taxon>
        <taxon>Chrysomelidae</taxon>
        <taxon>Galerucinae</taxon>
        <taxon>Alticini</taxon>
        <taxon>Psylliodes</taxon>
    </lineage>
</organism>
<dbReference type="InterPro" id="IPR007259">
    <property type="entry name" value="GCP"/>
</dbReference>
<dbReference type="GO" id="GO:0051011">
    <property type="term" value="F:microtubule minus-end binding"/>
    <property type="evidence" value="ECO:0007669"/>
    <property type="project" value="TreeGrafter"/>
</dbReference>
<keyword evidence="9" id="KW-1185">Reference proteome</keyword>
<comment type="subcellular location">
    <subcellularLocation>
        <location evidence="1">Cytoplasm</location>
        <location evidence="1">Cytoskeleton</location>
    </subcellularLocation>
</comment>
<evidence type="ECO:0000256" key="4">
    <source>
        <dbReference type="ARBA" id="ARBA00022701"/>
    </source>
</evidence>
<dbReference type="EMBL" id="OV651820">
    <property type="protein sequence ID" value="CAH1113944.1"/>
    <property type="molecule type" value="Genomic_DNA"/>
</dbReference>
<evidence type="ECO:0000313" key="8">
    <source>
        <dbReference type="EMBL" id="CAH1113944.1"/>
    </source>
</evidence>
<name>A0A9P0GHK7_9CUCU</name>
<evidence type="ECO:0000256" key="1">
    <source>
        <dbReference type="ARBA" id="ARBA00004245"/>
    </source>
</evidence>
<feature type="region of interest" description="Disordered" evidence="6">
    <location>
        <begin position="152"/>
        <end position="179"/>
    </location>
</feature>
<keyword evidence="5" id="KW-0206">Cytoskeleton</keyword>
<evidence type="ECO:0000256" key="5">
    <source>
        <dbReference type="ARBA" id="ARBA00023212"/>
    </source>
</evidence>
<evidence type="ECO:0000259" key="7">
    <source>
        <dbReference type="Pfam" id="PF04130"/>
    </source>
</evidence>
<evidence type="ECO:0000313" key="9">
    <source>
        <dbReference type="Proteomes" id="UP001153636"/>
    </source>
</evidence>
<dbReference type="GO" id="GO:0007020">
    <property type="term" value="P:microtubule nucleation"/>
    <property type="evidence" value="ECO:0007669"/>
    <property type="project" value="InterPro"/>
</dbReference>
<dbReference type="GO" id="GO:0000922">
    <property type="term" value="C:spindle pole"/>
    <property type="evidence" value="ECO:0007669"/>
    <property type="project" value="InterPro"/>
</dbReference>
<dbReference type="AlphaFoldDB" id="A0A9P0GHK7"/>
<dbReference type="CDD" id="cd22572">
    <property type="entry name" value="GCP5_NTD"/>
    <property type="match status" value="1"/>
</dbReference>
<comment type="similarity">
    <text evidence="2">Belongs to the TUBGCP family.</text>
</comment>